<reference evidence="3" key="1">
    <citation type="submission" date="2017-02" db="EMBL/GenBank/DDBJ databases">
        <title>Comparative genomics and description of representatives of a novel lineage of planctomycetes thriving in anoxic sediments.</title>
        <authorList>
            <person name="Spring S."/>
            <person name="Bunk B."/>
            <person name="Sproer C."/>
        </authorList>
    </citation>
    <scope>NUCLEOTIDE SEQUENCE [LARGE SCALE GENOMIC DNA]</scope>
    <source>
        <strain evidence="3">ST-NAGAB-D1</strain>
    </source>
</reference>
<organism evidence="2 3">
    <name type="scientific">Anaerohalosphaera lusitana</name>
    <dbReference type="NCBI Taxonomy" id="1936003"/>
    <lineage>
        <taxon>Bacteria</taxon>
        <taxon>Pseudomonadati</taxon>
        <taxon>Planctomycetota</taxon>
        <taxon>Phycisphaerae</taxon>
        <taxon>Sedimentisphaerales</taxon>
        <taxon>Anaerohalosphaeraceae</taxon>
        <taxon>Anaerohalosphaera</taxon>
    </lineage>
</organism>
<evidence type="ECO:0000256" key="1">
    <source>
        <dbReference type="SAM" id="Coils"/>
    </source>
</evidence>
<accession>A0A1U9NJT7</accession>
<name>A0A1U9NJT7_9BACT</name>
<sequence precursor="true">MSGKVKFRVAVIAAVLCFAGFWGGAGFAVEAVEEAGSRTQDERADAVVGTGLEGVEFVEVEKPYTVGKDSVMDRGPIEPQFMARFHLKYSLGIIEDEFEDKAGEMPSGERFSDEQKKYLKYCDATSSTTGFRPRIEGYRQWRLYAVSERDVKLMVRAFFEYLDYLRRGQIDSLKEQKEGLSGEIERLEGDKKQKQEELSVLEGQLEEVKAESIYTESDEAGQAVGRLTSRMEELKLKIAGLEAKGLAAARAVATFTGMIEEERYADIKTELLKAVVEYEKKKADVQGELSAASGEYRLAEEMRKAASEFARLPGRMDRLQHSIRAFDSELKDERERLERTERSLKRAVEGDGKPQVYDDKIEVFSVEISARHGTGM</sequence>
<keyword evidence="1" id="KW-0175">Coiled coil</keyword>
<gene>
    <name evidence="2" type="ORF">STSP2_01002</name>
</gene>
<dbReference type="KEGG" id="alus:STSP2_01002"/>
<feature type="coiled-coil region" evidence="1">
    <location>
        <begin position="170"/>
        <end position="244"/>
    </location>
</feature>
<feature type="coiled-coil region" evidence="1">
    <location>
        <begin position="316"/>
        <end position="350"/>
    </location>
</feature>
<dbReference type="STRING" id="1936003.STSP2_01002"/>
<dbReference type="AlphaFoldDB" id="A0A1U9NJT7"/>
<dbReference type="Proteomes" id="UP000189674">
    <property type="component" value="Chromosome"/>
</dbReference>
<keyword evidence="3" id="KW-1185">Reference proteome</keyword>
<evidence type="ECO:0000313" key="2">
    <source>
        <dbReference type="EMBL" id="AQT67850.1"/>
    </source>
</evidence>
<proteinExistence type="predicted"/>
<evidence type="ECO:0000313" key="3">
    <source>
        <dbReference type="Proteomes" id="UP000189674"/>
    </source>
</evidence>
<dbReference type="EMBL" id="CP019791">
    <property type="protein sequence ID" value="AQT67850.1"/>
    <property type="molecule type" value="Genomic_DNA"/>
</dbReference>
<protein>
    <submittedName>
        <fullName evidence="2">Uncharacterized protein</fullName>
    </submittedName>
</protein>
<dbReference type="RefSeq" id="WP_146660350.1">
    <property type="nucleotide sequence ID" value="NZ_CP019791.1"/>
</dbReference>